<reference evidence="1 2" key="1">
    <citation type="submission" date="2019-03" db="EMBL/GenBank/DDBJ databases">
        <title>Genomic Encyclopedia of Archaeal and Bacterial Type Strains, Phase II (KMG-II): from individual species to whole genera.</title>
        <authorList>
            <person name="Goeker M."/>
        </authorList>
    </citation>
    <scope>NUCLEOTIDE SEQUENCE [LARGE SCALE GENOMIC DNA]</scope>
    <source>
        <strain evidence="1 2">DSM 28353</strain>
    </source>
</reference>
<dbReference type="Proteomes" id="UP000295292">
    <property type="component" value="Unassembled WGS sequence"/>
</dbReference>
<proteinExistence type="predicted"/>
<organism evidence="1 2">
    <name type="scientific">Sphingobacterium yanglingense</name>
    <dbReference type="NCBI Taxonomy" id="1437280"/>
    <lineage>
        <taxon>Bacteria</taxon>
        <taxon>Pseudomonadati</taxon>
        <taxon>Bacteroidota</taxon>
        <taxon>Sphingobacteriia</taxon>
        <taxon>Sphingobacteriales</taxon>
        <taxon>Sphingobacteriaceae</taxon>
        <taxon>Sphingobacterium</taxon>
    </lineage>
</organism>
<protein>
    <submittedName>
        <fullName evidence="1">Uncharacterized protein</fullName>
    </submittedName>
</protein>
<evidence type="ECO:0000313" key="1">
    <source>
        <dbReference type="EMBL" id="TDQ75378.1"/>
    </source>
</evidence>
<dbReference type="AlphaFoldDB" id="A0A4R6WIS5"/>
<name>A0A4R6WIS5_9SPHI</name>
<gene>
    <name evidence="1" type="ORF">CLV99_3983</name>
</gene>
<accession>A0A4R6WIS5</accession>
<dbReference type="EMBL" id="SNYV01000017">
    <property type="protein sequence ID" value="TDQ75378.1"/>
    <property type="molecule type" value="Genomic_DNA"/>
</dbReference>
<sequence length="142" mass="15819">MLMRSLKNNWLSAGITLLFLLGAFFVVRAMEKKEIKETIPKSKQPVQKAEVLYTFEYKGPDFSKANVENEANWVYTPNTELCEGSEEIPCRIQVSQSYVDNPTTSPTLKSMTNITADLNPISNTHFVDGIADASGVISNRAL</sequence>
<comment type="caution">
    <text evidence="1">The sequence shown here is derived from an EMBL/GenBank/DDBJ whole genome shotgun (WGS) entry which is preliminary data.</text>
</comment>
<evidence type="ECO:0000313" key="2">
    <source>
        <dbReference type="Proteomes" id="UP000295292"/>
    </source>
</evidence>
<keyword evidence="2" id="KW-1185">Reference proteome</keyword>